<sequence length="118" mass="13499">MEADMTVSMVHRLKDDECEINGNNIREYSYSEHQTGKSCCESKIAHMRTKMKTFVASGKDMITAKDMKVTIDDGSSVVDCQVSKRIEFHITPGHRDKAGKRHEVSYGQELKRTKNICW</sequence>
<dbReference type="AlphaFoldDB" id="A0A8B6E8X2"/>
<name>A0A8B6E8X2_MYTGA</name>
<evidence type="ECO:0000313" key="1">
    <source>
        <dbReference type="EMBL" id="VDI30560.1"/>
    </source>
</evidence>
<dbReference type="EMBL" id="UYJE01004698">
    <property type="protein sequence ID" value="VDI30560.1"/>
    <property type="molecule type" value="Genomic_DNA"/>
</dbReference>
<organism evidence="1 2">
    <name type="scientific">Mytilus galloprovincialis</name>
    <name type="common">Mediterranean mussel</name>
    <dbReference type="NCBI Taxonomy" id="29158"/>
    <lineage>
        <taxon>Eukaryota</taxon>
        <taxon>Metazoa</taxon>
        <taxon>Spiralia</taxon>
        <taxon>Lophotrochozoa</taxon>
        <taxon>Mollusca</taxon>
        <taxon>Bivalvia</taxon>
        <taxon>Autobranchia</taxon>
        <taxon>Pteriomorphia</taxon>
        <taxon>Mytilida</taxon>
        <taxon>Mytiloidea</taxon>
        <taxon>Mytilidae</taxon>
        <taxon>Mytilinae</taxon>
        <taxon>Mytilus</taxon>
    </lineage>
</organism>
<keyword evidence="2" id="KW-1185">Reference proteome</keyword>
<comment type="caution">
    <text evidence="1">The sequence shown here is derived from an EMBL/GenBank/DDBJ whole genome shotgun (WGS) entry which is preliminary data.</text>
</comment>
<gene>
    <name evidence="1" type="ORF">MGAL_10B022947</name>
</gene>
<reference evidence="1" key="1">
    <citation type="submission" date="2018-11" db="EMBL/GenBank/DDBJ databases">
        <authorList>
            <person name="Alioto T."/>
            <person name="Alioto T."/>
        </authorList>
    </citation>
    <scope>NUCLEOTIDE SEQUENCE</scope>
</reference>
<proteinExistence type="predicted"/>
<dbReference type="Proteomes" id="UP000596742">
    <property type="component" value="Unassembled WGS sequence"/>
</dbReference>
<evidence type="ECO:0000313" key="2">
    <source>
        <dbReference type="Proteomes" id="UP000596742"/>
    </source>
</evidence>
<protein>
    <submittedName>
        <fullName evidence="1">Uncharacterized protein</fullName>
    </submittedName>
</protein>
<accession>A0A8B6E8X2</accession>